<dbReference type="Pfam" id="PF03929">
    <property type="entry name" value="PepSY_TM"/>
    <property type="match status" value="1"/>
</dbReference>
<keyword evidence="3" id="KW-1185">Reference proteome</keyword>
<feature type="transmembrane region" description="Helical" evidence="1">
    <location>
        <begin position="450"/>
        <end position="469"/>
    </location>
</feature>
<feature type="transmembrane region" description="Helical" evidence="1">
    <location>
        <begin position="156"/>
        <end position="179"/>
    </location>
</feature>
<accession>A0ABV7FH48</accession>
<feature type="transmembrane region" description="Helical" evidence="1">
    <location>
        <begin position="357"/>
        <end position="378"/>
    </location>
</feature>
<keyword evidence="1" id="KW-0812">Transmembrane</keyword>
<evidence type="ECO:0000313" key="2">
    <source>
        <dbReference type="EMBL" id="MFC3116545.1"/>
    </source>
</evidence>
<evidence type="ECO:0000313" key="3">
    <source>
        <dbReference type="Proteomes" id="UP001595555"/>
    </source>
</evidence>
<keyword evidence="1" id="KW-0472">Membrane</keyword>
<comment type="caution">
    <text evidence="2">The sequence shown here is derived from an EMBL/GenBank/DDBJ whole genome shotgun (WGS) entry which is preliminary data.</text>
</comment>
<dbReference type="EMBL" id="JBHRTF010000004">
    <property type="protein sequence ID" value="MFC3116545.1"/>
    <property type="molecule type" value="Genomic_DNA"/>
</dbReference>
<feature type="transmembrane region" description="Helical" evidence="1">
    <location>
        <begin position="394"/>
        <end position="416"/>
    </location>
</feature>
<sequence length="516" mass="56122">MARSFRLSSNSLRANLKAHSGLGLFIAALLYLVCMTGVVSVYYPDIEQWEQADIAATQTVTPAQIQAAVETIYEHHQQQTGKGDKAGALEDIWVNMPTTDMPRFIVGASPARAEGEAKREKLEFHLNSNGSLGPAVAHEWTHFVVKLHYALTLPGVWGITLVGVIGMVLVAMTISGILAHPNIFKDAFALRINRGARQQQVDMHNRIGVWATPFILAIALTGALIGLSQVLLFTFATGFHKGDTTAISNQLYMPHPQPTHEPAPLLDVAPIVEKFQRDYPHLNAYFLAIHYPATTAQAVEIGAYVPNRLAWYDAVQYNAAGEETKRLGWPDGDLGMQIYASTYRLHFGHFGGLPVKILYTLLGLGLCFICATGMNIWFRRQQQAGNPRAVTERLWLAAVWGFPCALVLTGISSFWWPQASVALFWGGSVLLAAGALVAKSRRQVSIGLRLLLIALIALLLTAHIARFGSAALSGASLLVNGWWLIAALALIVGLKPGLPLATSKRQIPTETSSDPA</sequence>
<feature type="transmembrane region" description="Helical" evidence="1">
    <location>
        <begin position="422"/>
        <end position="438"/>
    </location>
</feature>
<feature type="transmembrane region" description="Helical" evidence="1">
    <location>
        <begin position="21"/>
        <end position="43"/>
    </location>
</feature>
<name>A0ABV7FH48_9GAMM</name>
<dbReference type="InterPro" id="IPR005625">
    <property type="entry name" value="PepSY-ass_TM"/>
</dbReference>
<reference evidence="3" key="1">
    <citation type="journal article" date="2019" name="Int. J. Syst. Evol. Microbiol.">
        <title>The Global Catalogue of Microorganisms (GCM) 10K type strain sequencing project: providing services to taxonomists for standard genome sequencing and annotation.</title>
        <authorList>
            <consortium name="The Broad Institute Genomics Platform"/>
            <consortium name="The Broad Institute Genome Sequencing Center for Infectious Disease"/>
            <person name="Wu L."/>
            <person name="Ma J."/>
        </authorList>
    </citation>
    <scope>NUCLEOTIDE SEQUENCE [LARGE SCALE GENOMIC DNA]</scope>
    <source>
        <strain evidence="3">KCTC 52237</strain>
    </source>
</reference>
<proteinExistence type="predicted"/>
<evidence type="ECO:0000256" key="1">
    <source>
        <dbReference type="SAM" id="Phobius"/>
    </source>
</evidence>
<keyword evidence="1" id="KW-1133">Transmembrane helix</keyword>
<organism evidence="2 3">
    <name type="scientific">Cellvibrio fontiphilus</name>
    <dbReference type="NCBI Taxonomy" id="1815559"/>
    <lineage>
        <taxon>Bacteria</taxon>
        <taxon>Pseudomonadati</taxon>
        <taxon>Pseudomonadota</taxon>
        <taxon>Gammaproteobacteria</taxon>
        <taxon>Cellvibrionales</taxon>
        <taxon>Cellvibrionaceae</taxon>
        <taxon>Cellvibrio</taxon>
    </lineage>
</organism>
<dbReference type="PANTHER" id="PTHR34219">
    <property type="entry name" value="IRON-REGULATED INNER MEMBRANE PROTEIN-RELATED"/>
    <property type="match status" value="1"/>
</dbReference>
<dbReference type="RefSeq" id="WP_378119890.1">
    <property type="nucleotide sequence ID" value="NZ_JBHRTF010000004.1"/>
</dbReference>
<feature type="transmembrane region" description="Helical" evidence="1">
    <location>
        <begin position="481"/>
        <end position="498"/>
    </location>
</feature>
<protein>
    <submittedName>
        <fullName evidence="2">PepSY-associated TM helix domain-containing protein</fullName>
    </submittedName>
</protein>
<dbReference type="PANTHER" id="PTHR34219:SF3">
    <property type="entry name" value="BLL7967 PROTEIN"/>
    <property type="match status" value="1"/>
</dbReference>
<gene>
    <name evidence="2" type="ORF">ACFODX_13315</name>
</gene>
<feature type="transmembrane region" description="Helical" evidence="1">
    <location>
        <begin position="207"/>
        <end position="232"/>
    </location>
</feature>
<dbReference type="Proteomes" id="UP001595555">
    <property type="component" value="Unassembled WGS sequence"/>
</dbReference>